<comment type="subcellular location">
    <subcellularLocation>
        <location evidence="4">Cytoplasm</location>
    </subcellularLocation>
</comment>
<keyword evidence="4" id="KW-0678">Repressor</keyword>
<reference evidence="5 6" key="1">
    <citation type="submission" date="2020-07" db="EMBL/GenBank/DDBJ databases">
        <title>Transfer of Campylobacter canadensis to the novel genus Avispirillum gen. nov., that also includes two novel species recovered from migratory waterfowl: Avispirillum anseris sp. nov. and Avispirillum brantae sp. nov.</title>
        <authorList>
            <person name="Miller W.G."/>
            <person name="Chapman M.H."/>
            <person name="Yee E."/>
            <person name="Inglis G.D."/>
        </authorList>
    </citation>
    <scope>NUCLEOTIDE SEQUENCE [LARGE SCALE GENOMIC DNA]</scope>
    <source>
        <strain evidence="5 6">L283</strain>
    </source>
</reference>
<dbReference type="PANTHER" id="PTHR34984">
    <property type="entry name" value="CARBON STORAGE REGULATOR"/>
    <property type="match status" value="1"/>
</dbReference>
<keyword evidence="3 4" id="KW-0694">RNA-binding</keyword>
<dbReference type="RefSeq" id="WP_172233810.1">
    <property type="nucleotide sequence ID" value="NZ_CP035946.1"/>
</dbReference>
<comment type="similarity">
    <text evidence="4">Belongs to the CsrA/RsmA family.</text>
</comment>
<keyword evidence="2 4" id="KW-0810">Translation regulation</keyword>
<keyword evidence="4" id="KW-1005">Bacterial flagellum biogenesis</keyword>
<proteinExistence type="inferred from homology"/>
<gene>
    <name evidence="4 5" type="primary">csrA</name>
    <name evidence="5" type="ORF">AVCANL283_05700</name>
</gene>
<dbReference type="EMBL" id="JACGBB010000011">
    <property type="protein sequence ID" value="MBZ7987592.1"/>
    <property type="molecule type" value="Genomic_DNA"/>
</dbReference>
<evidence type="ECO:0000256" key="2">
    <source>
        <dbReference type="ARBA" id="ARBA00022845"/>
    </source>
</evidence>
<evidence type="ECO:0000256" key="4">
    <source>
        <dbReference type="HAMAP-Rule" id="MF_00167"/>
    </source>
</evidence>
<keyword evidence="6" id="KW-1185">Reference proteome</keyword>
<evidence type="ECO:0000256" key="3">
    <source>
        <dbReference type="ARBA" id="ARBA00022884"/>
    </source>
</evidence>
<dbReference type="Proteomes" id="UP000786183">
    <property type="component" value="Unassembled WGS sequence"/>
</dbReference>
<organism evidence="5 6">
    <name type="scientific">Campylobacter canadensis</name>
    <dbReference type="NCBI Taxonomy" id="449520"/>
    <lineage>
        <taxon>Bacteria</taxon>
        <taxon>Pseudomonadati</taxon>
        <taxon>Campylobacterota</taxon>
        <taxon>Epsilonproteobacteria</taxon>
        <taxon>Campylobacterales</taxon>
        <taxon>Campylobacteraceae</taxon>
        <taxon>Campylobacter</taxon>
    </lineage>
</organism>
<dbReference type="Gene3D" id="2.60.40.4380">
    <property type="entry name" value="Translational regulator CsrA"/>
    <property type="match status" value="1"/>
</dbReference>
<keyword evidence="1 4" id="KW-0963">Cytoplasm</keyword>
<accession>A0ABS7WTG7</accession>
<comment type="function">
    <text evidence="4">A translational regulator that binds mRNA to regulate translation initiation and/or mRNA stability. Usually binds in the 5'-UTR at or near the Shine-Dalgarno sequence preventing ribosome-binding, thus repressing translation. Its main target seems to be the major flagellin gene, while its function is anatagonized by FliW.</text>
</comment>
<comment type="subunit">
    <text evidence="4">Homodimer; the beta-strands of each monomer intercalate to form a hydrophobic core, while the alpha-helices form wings that extend away from the core.</text>
</comment>
<dbReference type="Pfam" id="PF02599">
    <property type="entry name" value="CsrA"/>
    <property type="match status" value="1"/>
</dbReference>
<dbReference type="InterPro" id="IPR036107">
    <property type="entry name" value="CsrA_sf"/>
</dbReference>
<evidence type="ECO:0000313" key="6">
    <source>
        <dbReference type="Proteomes" id="UP000786183"/>
    </source>
</evidence>
<evidence type="ECO:0000313" key="5">
    <source>
        <dbReference type="EMBL" id="MBZ7987592.1"/>
    </source>
</evidence>
<comment type="caution">
    <text evidence="5">The sequence shown here is derived from an EMBL/GenBank/DDBJ whole genome shotgun (WGS) entry which is preliminary data.</text>
</comment>
<dbReference type="HAMAP" id="MF_00167">
    <property type="entry name" value="CsrA"/>
    <property type="match status" value="1"/>
</dbReference>
<sequence length="76" mass="8514">MLIISRKIDSSLIIDGGIEIKILDIKGDNVKLGINAPKQTLVLREELINCVRDENIHANNDADLSSLKDILKNYKK</sequence>
<name>A0ABS7WTG7_9BACT</name>
<dbReference type="SUPFAM" id="SSF117130">
    <property type="entry name" value="CsrA-like"/>
    <property type="match status" value="1"/>
</dbReference>
<dbReference type="NCBIfam" id="TIGR00202">
    <property type="entry name" value="csrA"/>
    <property type="match status" value="1"/>
</dbReference>
<dbReference type="InterPro" id="IPR003751">
    <property type="entry name" value="CsrA"/>
</dbReference>
<protein>
    <recommendedName>
        <fullName evidence="4">Translational regulator CsrA</fullName>
    </recommendedName>
</protein>
<dbReference type="PANTHER" id="PTHR34984:SF1">
    <property type="entry name" value="CARBON STORAGE REGULATOR"/>
    <property type="match status" value="1"/>
</dbReference>
<evidence type="ECO:0000256" key="1">
    <source>
        <dbReference type="ARBA" id="ARBA00022490"/>
    </source>
</evidence>